<dbReference type="KEGG" id="lbc:LACBIDRAFT_304383"/>
<feature type="domain" description="DUF5648" evidence="1">
    <location>
        <begin position="2"/>
        <end position="55"/>
    </location>
</feature>
<sequence length="56" mass="6290">MQNAVTRLGYTSEGTSGHIFPIEELHTVPLYRLHNAAIGDHIYTTNAEERDNAVKH</sequence>
<gene>
    <name evidence="2" type="ORF">LACBIDRAFT_304383</name>
</gene>
<dbReference type="InParanoid" id="B0DLI6"/>
<protein>
    <submittedName>
        <fullName evidence="2">Predicted protein</fullName>
    </submittedName>
</protein>
<name>B0DLI6_LACBS</name>
<evidence type="ECO:0000313" key="2">
    <source>
        <dbReference type="EMBL" id="EDR04652.1"/>
    </source>
</evidence>
<dbReference type="GeneID" id="6080380"/>
<dbReference type="EMBL" id="DS547117">
    <property type="protein sequence ID" value="EDR04652.1"/>
    <property type="molecule type" value="Genomic_DNA"/>
</dbReference>
<dbReference type="HOGENOM" id="CLU_3014579_0_0_1"/>
<evidence type="ECO:0000259" key="1">
    <source>
        <dbReference type="Pfam" id="PF18885"/>
    </source>
</evidence>
<organism evidence="3">
    <name type="scientific">Laccaria bicolor (strain S238N-H82 / ATCC MYA-4686)</name>
    <name type="common">Bicoloured deceiver</name>
    <name type="synonym">Laccaria laccata var. bicolor</name>
    <dbReference type="NCBI Taxonomy" id="486041"/>
    <lineage>
        <taxon>Eukaryota</taxon>
        <taxon>Fungi</taxon>
        <taxon>Dikarya</taxon>
        <taxon>Basidiomycota</taxon>
        <taxon>Agaricomycotina</taxon>
        <taxon>Agaricomycetes</taxon>
        <taxon>Agaricomycetidae</taxon>
        <taxon>Agaricales</taxon>
        <taxon>Agaricineae</taxon>
        <taxon>Hydnangiaceae</taxon>
        <taxon>Laccaria</taxon>
    </lineage>
</organism>
<dbReference type="RefSeq" id="XP_001884824.1">
    <property type="nucleotide sequence ID" value="XM_001884789.1"/>
</dbReference>
<accession>B0DLI6</accession>
<proteinExistence type="predicted"/>
<dbReference type="OrthoDB" id="9971254at2759"/>
<keyword evidence="3" id="KW-1185">Reference proteome</keyword>
<dbReference type="AlphaFoldDB" id="B0DLI6"/>
<dbReference type="InterPro" id="IPR043708">
    <property type="entry name" value="DUF5648"/>
</dbReference>
<dbReference type="Proteomes" id="UP000001194">
    <property type="component" value="Unassembled WGS sequence"/>
</dbReference>
<evidence type="ECO:0000313" key="3">
    <source>
        <dbReference type="Proteomes" id="UP000001194"/>
    </source>
</evidence>
<reference evidence="2 3" key="1">
    <citation type="journal article" date="2008" name="Nature">
        <title>The genome of Laccaria bicolor provides insights into mycorrhizal symbiosis.</title>
        <authorList>
            <person name="Martin F."/>
            <person name="Aerts A."/>
            <person name="Ahren D."/>
            <person name="Brun A."/>
            <person name="Danchin E.G.J."/>
            <person name="Duchaussoy F."/>
            <person name="Gibon J."/>
            <person name="Kohler A."/>
            <person name="Lindquist E."/>
            <person name="Pereda V."/>
            <person name="Salamov A."/>
            <person name="Shapiro H.J."/>
            <person name="Wuyts J."/>
            <person name="Blaudez D."/>
            <person name="Buee M."/>
            <person name="Brokstein P."/>
            <person name="Canbaeck B."/>
            <person name="Cohen D."/>
            <person name="Courty P.E."/>
            <person name="Coutinho P.M."/>
            <person name="Delaruelle C."/>
            <person name="Detter J.C."/>
            <person name="Deveau A."/>
            <person name="DiFazio S."/>
            <person name="Duplessis S."/>
            <person name="Fraissinet-Tachet L."/>
            <person name="Lucic E."/>
            <person name="Frey-Klett P."/>
            <person name="Fourrey C."/>
            <person name="Feussner I."/>
            <person name="Gay G."/>
            <person name="Grimwood J."/>
            <person name="Hoegger P.J."/>
            <person name="Jain P."/>
            <person name="Kilaru S."/>
            <person name="Labbe J."/>
            <person name="Lin Y.C."/>
            <person name="Legue V."/>
            <person name="Le Tacon F."/>
            <person name="Marmeisse R."/>
            <person name="Melayah D."/>
            <person name="Montanini B."/>
            <person name="Muratet M."/>
            <person name="Nehls U."/>
            <person name="Niculita-Hirzel H."/>
            <person name="Oudot-Le Secq M.P."/>
            <person name="Peter M."/>
            <person name="Quesneville H."/>
            <person name="Rajashekar B."/>
            <person name="Reich M."/>
            <person name="Rouhier N."/>
            <person name="Schmutz J."/>
            <person name="Yin T."/>
            <person name="Chalot M."/>
            <person name="Henrissat B."/>
            <person name="Kuees U."/>
            <person name="Lucas S."/>
            <person name="Van de Peer Y."/>
            <person name="Podila G.K."/>
            <person name="Polle A."/>
            <person name="Pukkila P.J."/>
            <person name="Richardson P.M."/>
            <person name="Rouze P."/>
            <person name="Sanders I.R."/>
            <person name="Stajich J.E."/>
            <person name="Tunlid A."/>
            <person name="Tuskan G."/>
            <person name="Grigoriev I.V."/>
        </authorList>
    </citation>
    <scope>NUCLEOTIDE SEQUENCE [LARGE SCALE GENOMIC DNA]</scope>
    <source>
        <strain evidence="3">S238N-H82 / ATCC MYA-4686</strain>
    </source>
</reference>
<dbReference type="Pfam" id="PF18885">
    <property type="entry name" value="DUF5648"/>
    <property type="match status" value="1"/>
</dbReference>